<comment type="caution">
    <text evidence="5">The sequence shown here is derived from an EMBL/GenBank/DDBJ whole genome shotgun (WGS) entry which is preliminary data.</text>
</comment>
<keyword evidence="2" id="KW-0238">DNA-binding</keyword>
<reference evidence="5" key="1">
    <citation type="submission" date="2023-08" db="EMBL/GenBank/DDBJ databases">
        <title>Genomic characterization of piscicolin 126 produced by Carnobacterium maltaromaticum CM22 strain isolated from salmon (Salmo salar).</title>
        <authorList>
            <person name="Gonzalez-Gragera E."/>
            <person name="Garcia-Lopez J.D."/>
            <person name="Teso-Perez C."/>
            <person name="Gimenez-Hernandez I."/>
            <person name="Peralta-Sanchez J.M."/>
            <person name="Valdivia E."/>
            <person name="Montalban-Lopez M."/>
            <person name="Martin-Platero A.M."/>
            <person name="Banos A."/>
            <person name="Martinez-Bueno M."/>
        </authorList>
    </citation>
    <scope>NUCLEOTIDE SEQUENCE</scope>
    <source>
        <strain evidence="5">CM22</strain>
    </source>
</reference>
<dbReference type="InterPro" id="IPR020449">
    <property type="entry name" value="Tscrpt_reg_AraC-type_HTH"/>
</dbReference>
<feature type="domain" description="HTH araC/xylS-type" evidence="4">
    <location>
        <begin position="74"/>
        <end position="172"/>
    </location>
</feature>
<dbReference type="PROSITE" id="PS01124">
    <property type="entry name" value="HTH_ARAC_FAMILY_2"/>
    <property type="match status" value="1"/>
</dbReference>
<dbReference type="GO" id="GO:0043565">
    <property type="term" value="F:sequence-specific DNA binding"/>
    <property type="evidence" value="ECO:0007669"/>
    <property type="project" value="InterPro"/>
</dbReference>
<keyword evidence="1" id="KW-0805">Transcription regulation</keyword>
<dbReference type="EMBL" id="JAVBVO010000002">
    <property type="protein sequence ID" value="MDZ5757838.1"/>
    <property type="molecule type" value="Genomic_DNA"/>
</dbReference>
<dbReference type="Proteomes" id="UP001290462">
    <property type="component" value="Unassembled WGS sequence"/>
</dbReference>
<sequence length="175" mass="20370">MTKIPKITYQLKKEKSNESSTIKKNPITQELEDFAFNQVDPLSVLSSYYLNHQSADPIDSINEVPQLIEKKEITDAKRYIKMNLHRTITLDETAKKVFLSPYYFSKLFKAETGITFVAYVSQQKMVQATELLRHSDLSISQIAKSLGFNQTSYFSRIFKKEYAMTPKEFRSFSKR</sequence>
<dbReference type="SUPFAM" id="SSF46689">
    <property type="entry name" value="Homeodomain-like"/>
    <property type="match status" value="2"/>
</dbReference>
<dbReference type="Gene3D" id="1.10.10.60">
    <property type="entry name" value="Homeodomain-like"/>
    <property type="match status" value="2"/>
</dbReference>
<dbReference type="RefSeq" id="WP_010053984.1">
    <property type="nucleotide sequence ID" value="NZ_BJOJ01000038.1"/>
</dbReference>
<dbReference type="GO" id="GO:0003700">
    <property type="term" value="F:DNA-binding transcription factor activity"/>
    <property type="evidence" value="ECO:0007669"/>
    <property type="project" value="InterPro"/>
</dbReference>
<evidence type="ECO:0000259" key="4">
    <source>
        <dbReference type="PROSITE" id="PS01124"/>
    </source>
</evidence>
<evidence type="ECO:0000256" key="1">
    <source>
        <dbReference type="ARBA" id="ARBA00023015"/>
    </source>
</evidence>
<name>A0AAW9JQI8_CARML</name>
<evidence type="ECO:0000256" key="3">
    <source>
        <dbReference type="ARBA" id="ARBA00023163"/>
    </source>
</evidence>
<dbReference type="InterPro" id="IPR018060">
    <property type="entry name" value="HTH_AraC"/>
</dbReference>
<keyword evidence="3" id="KW-0804">Transcription</keyword>
<accession>A0AAW9JQI8</accession>
<dbReference type="SMART" id="SM00342">
    <property type="entry name" value="HTH_ARAC"/>
    <property type="match status" value="1"/>
</dbReference>
<evidence type="ECO:0000313" key="6">
    <source>
        <dbReference type="Proteomes" id="UP001290462"/>
    </source>
</evidence>
<organism evidence="5 6">
    <name type="scientific">Carnobacterium maltaromaticum</name>
    <name type="common">Carnobacterium piscicola</name>
    <dbReference type="NCBI Taxonomy" id="2751"/>
    <lineage>
        <taxon>Bacteria</taxon>
        <taxon>Bacillati</taxon>
        <taxon>Bacillota</taxon>
        <taxon>Bacilli</taxon>
        <taxon>Lactobacillales</taxon>
        <taxon>Carnobacteriaceae</taxon>
        <taxon>Carnobacterium</taxon>
    </lineage>
</organism>
<dbReference type="InterPro" id="IPR009057">
    <property type="entry name" value="Homeodomain-like_sf"/>
</dbReference>
<gene>
    <name evidence="5" type="ORF">RAK27_04125</name>
</gene>
<dbReference type="GeneID" id="83607188"/>
<dbReference type="PANTHER" id="PTHR43280:SF10">
    <property type="entry name" value="REGULATORY PROTEIN POCR"/>
    <property type="match status" value="1"/>
</dbReference>
<evidence type="ECO:0000313" key="5">
    <source>
        <dbReference type="EMBL" id="MDZ5757838.1"/>
    </source>
</evidence>
<dbReference type="PRINTS" id="PR00032">
    <property type="entry name" value="HTHARAC"/>
</dbReference>
<protein>
    <submittedName>
        <fullName evidence="5">AraC family transcriptional regulator</fullName>
    </submittedName>
</protein>
<dbReference type="Pfam" id="PF12833">
    <property type="entry name" value="HTH_18"/>
    <property type="match status" value="1"/>
</dbReference>
<evidence type="ECO:0000256" key="2">
    <source>
        <dbReference type="ARBA" id="ARBA00023125"/>
    </source>
</evidence>
<dbReference type="AlphaFoldDB" id="A0AAW9JQI8"/>
<dbReference type="PANTHER" id="PTHR43280">
    <property type="entry name" value="ARAC-FAMILY TRANSCRIPTIONAL REGULATOR"/>
    <property type="match status" value="1"/>
</dbReference>
<proteinExistence type="predicted"/>